<evidence type="ECO:0000259" key="7">
    <source>
        <dbReference type="SMART" id="SM00842"/>
    </source>
</evidence>
<keyword evidence="1 5" id="KW-1003">Cell membrane</keyword>
<evidence type="ECO:0000256" key="4">
    <source>
        <dbReference type="ARBA" id="ARBA00023306"/>
    </source>
</evidence>
<dbReference type="STRING" id="1685379.AVO45_10030"/>
<dbReference type="PANTHER" id="PTHR32432:SF4">
    <property type="entry name" value="CELL DIVISION PROTEIN FTSA"/>
    <property type="match status" value="1"/>
</dbReference>
<dbReference type="InterPro" id="IPR043129">
    <property type="entry name" value="ATPase_NBD"/>
</dbReference>
<comment type="subunit">
    <text evidence="5">Self-interacts. Interacts with FtsZ.</text>
</comment>
<dbReference type="GO" id="GO:0032153">
    <property type="term" value="C:cell division site"/>
    <property type="evidence" value="ECO:0007669"/>
    <property type="project" value="UniProtKB-UniRule"/>
</dbReference>
<dbReference type="Gene3D" id="3.30.420.40">
    <property type="match status" value="1"/>
</dbReference>
<comment type="caution">
    <text evidence="8">The sequence shown here is derived from an EMBL/GenBank/DDBJ whole genome shotgun (WGS) entry which is preliminary data.</text>
</comment>
<dbReference type="RefSeq" id="WP_068348058.1">
    <property type="nucleotide sequence ID" value="NZ_LQBQ01000034.1"/>
</dbReference>
<dbReference type="GO" id="GO:0009898">
    <property type="term" value="C:cytoplasmic side of plasma membrane"/>
    <property type="evidence" value="ECO:0007669"/>
    <property type="project" value="UniProtKB-UniRule"/>
</dbReference>
<dbReference type="AlphaFoldDB" id="A0A0X3TMR5"/>
<dbReference type="PIRSF" id="PIRSF003101">
    <property type="entry name" value="FtsA"/>
    <property type="match status" value="1"/>
</dbReference>
<proteinExistence type="inferred from homology"/>
<dbReference type="PANTHER" id="PTHR32432">
    <property type="entry name" value="CELL DIVISION PROTEIN FTSA-RELATED"/>
    <property type="match status" value="1"/>
</dbReference>
<sequence>MTDIYQSQRAMRQMRRQAIQRGVVAILDVGSSKISCLVLRFDGIGRLSDDNSIGSMAGQAGFRVIGAATTRSRGVQFGEITAMQETERAIRTALQQAQKMAEIRVDHVIACFSGANPRSYGLDAQVDLEGQMVTEAEIGRVLNACELPDYGAGREVLHAQPVNFALDNRSGLIDPRGQLGQTLAVDMHMLTVDAVAIQNLVHCVQRCDLELAGIANSAYVSGISALVEDEQELGAACIDMGGGTTSVSIFIKKHMIYADCVRMGGDHVTSDISMGLGISTAVAERIKTMNGGVHATGADDRDFIDIGGDTGDWEHDRRTVSRAELIGIMRPRVEEILEEVRTRLDAAGFDHMPTQQIVLTGGASQIPGLDGMASRILGQRVRLGRPLRVHGLPQSVTGPGFSSVVGLSLFAAHPQDEWWDFELPVDTYPARSLRRAVRWFKDNW</sequence>
<dbReference type="OrthoDB" id="9810567at2"/>
<evidence type="ECO:0000256" key="2">
    <source>
        <dbReference type="ARBA" id="ARBA00022618"/>
    </source>
</evidence>
<protein>
    <recommendedName>
        <fullName evidence="5 6">Cell division protein FtsA</fullName>
    </recommendedName>
</protein>
<keyword evidence="4 5" id="KW-0131">Cell cycle</keyword>
<evidence type="ECO:0000256" key="6">
    <source>
        <dbReference type="PIRNR" id="PIRNR003101"/>
    </source>
</evidence>
<dbReference type="InterPro" id="IPR050696">
    <property type="entry name" value="FtsA/MreB"/>
</dbReference>
<comment type="subcellular location">
    <subcellularLocation>
        <location evidence="5">Cell membrane</location>
        <topology evidence="5">Peripheral membrane protein</topology>
        <orientation evidence="5">Cytoplasmic side</orientation>
    </subcellularLocation>
    <text evidence="5">Localizes to the Z ring in an FtsZ-dependent manner. Targeted to the membrane through a conserved C-terminal amphipathic helix.</text>
</comment>
<dbReference type="CDD" id="cd24048">
    <property type="entry name" value="ASKHA_NBD_FtsA"/>
    <property type="match status" value="1"/>
</dbReference>
<evidence type="ECO:0000256" key="3">
    <source>
        <dbReference type="ARBA" id="ARBA00023136"/>
    </source>
</evidence>
<accession>A0A0X3TMR5</accession>
<comment type="similarity">
    <text evidence="5 6">Belongs to the FtsA/MreB family.</text>
</comment>
<organism evidence="8 9">
    <name type="scientific">Ruegeria marisrubri</name>
    <dbReference type="NCBI Taxonomy" id="1685379"/>
    <lineage>
        <taxon>Bacteria</taxon>
        <taxon>Pseudomonadati</taxon>
        <taxon>Pseudomonadota</taxon>
        <taxon>Alphaproteobacteria</taxon>
        <taxon>Rhodobacterales</taxon>
        <taxon>Roseobacteraceae</taxon>
        <taxon>Ruegeria</taxon>
    </lineage>
</organism>
<dbReference type="InterPro" id="IPR003494">
    <property type="entry name" value="SHS2_FtsA"/>
</dbReference>
<dbReference type="HAMAP" id="MF_02033">
    <property type="entry name" value="FtsA"/>
    <property type="match status" value="1"/>
</dbReference>
<keyword evidence="9" id="KW-1185">Reference proteome</keyword>
<gene>
    <name evidence="5" type="primary">ftsA</name>
    <name evidence="8" type="ORF">AVO45_10030</name>
</gene>
<keyword evidence="3 5" id="KW-0472">Membrane</keyword>
<dbReference type="Pfam" id="PF14450">
    <property type="entry name" value="FtsA"/>
    <property type="match status" value="1"/>
</dbReference>
<dbReference type="Proteomes" id="UP000053791">
    <property type="component" value="Unassembled WGS sequence"/>
</dbReference>
<evidence type="ECO:0000313" key="9">
    <source>
        <dbReference type="Proteomes" id="UP000053791"/>
    </source>
</evidence>
<evidence type="ECO:0000256" key="5">
    <source>
        <dbReference type="HAMAP-Rule" id="MF_02033"/>
    </source>
</evidence>
<keyword evidence="2 5" id="KW-0132">Cell division</keyword>
<name>A0A0X3TMR5_9RHOB</name>
<reference evidence="8 9" key="1">
    <citation type="submission" date="2015-12" db="EMBL/GenBank/DDBJ databases">
        <authorList>
            <person name="Shamseldin A."/>
            <person name="Moawad H."/>
            <person name="Abd El-Rahim W.M."/>
            <person name="Sadowsky M.J."/>
        </authorList>
    </citation>
    <scope>NUCLEOTIDE SEQUENCE [LARGE SCALE GENOMIC DNA]</scope>
    <source>
        <strain evidence="8 9">ZGT118</strain>
    </source>
</reference>
<comment type="function">
    <text evidence="5 6">Cell division protein that is involved in the assembly of the Z ring. May serve as a membrane anchor for the Z ring.</text>
</comment>
<dbReference type="EMBL" id="LQBQ01000034">
    <property type="protein sequence ID" value="KUJ77038.1"/>
    <property type="molecule type" value="Genomic_DNA"/>
</dbReference>
<dbReference type="Pfam" id="PF02491">
    <property type="entry name" value="SHS2_FTSA"/>
    <property type="match status" value="1"/>
</dbReference>
<dbReference type="SUPFAM" id="SSF53067">
    <property type="entry name" value="Actin-like ATPase domain"/>
    <property type="match status" value="2"/>
</dbReference>
<dbReference type="NCBIfam" id="TIGR01174">
    <property type="entry name" value="ftsA"/>
    <property type="match status" value="1"/>
</dbReference>
<evidence type="ECO:0000256" key="1">
    <source>
        <dbReference type="ARBA" id="ARBA00022475"/>
    </source>
</evidence>
<dbReference type="GO" id="GO:0043093">
    <property type="term" value="P:FtsZ-dependent cytokinesis"/>
    <property type="evidence" value="ECO:0007669"/>
    <property type="project" value="UniProtKB-UniRule"/>
</dbReference>
<dbReference type="InterPro" id="IPR020823">
    <property type="entry name" value="Cell_div_FtsA"/>
</dbReference>
<evidence type="ECO:0000313" key="8">
    <source>
        <dbReference type="EMBL" id="KUJ77038.1"/>
    </source>
</evidence>
<dbReference type="SMART" id="SM00842">
    <property type="entry name" value="FtsA"/>
    <property type="match status" value="1"/>
</dbReference>
<feature type="domain" description="SHS2" evidence="7">
    <location>
        <begin position="24"/>
        <end position="225"/>
    </location>
</feature>